<dbReference type="EMBL" id="JAVRHY010000005">
    <property type="protein sequence ID" value="MDT0618400.1"/>
    <property type="molecule type" value="Genomic_DNA"/>
</dbReference>
<dbReference type="Proteomes" id="UP001259982">
    <property type="component" value="Unassembled WGS sequence"/>
</dbReference>
<accession>A0ABU3B7F7</accession>
<evidence type="ECO:0000313" key="2">
    <source>
        <dbReference type="Proteomes" id="UP001259982"/>
    </source>
</evidence>
<keyword evidence="2" id="KW-1185">Reference proteome</keyword>
<name>A0ABU3B7F7_9GAMM</name>
<protein>
    <submittedName>
        <fullName evidence="1">Uncharacterized protein</fullName>
    </submittedName>
</protein>
<organism evidence="1 2">
    <name type="scientific">Spectribacter acetivorans</name>
    <dbReference type="NCBI Taxonomy" id="3075603"/>
    <lineage>
        <taxon>Bacteria</taxon>
        <taxon>Pseudomonadati</taxon>
        <taxon>Pseudomonadota</taxon>
        <taxon>Gammaproteobacteria</taxon>
        <taxon>Salinisphaerales</taxon>
        <taxon>Salinisphaeraceae</taxon>
        <taxon>Spectribacter</taxon>
    </lineage>
</organism>
<proteinExistence type="predicted"/>
<dbReference type="RefSeq" id="WP_311653658.1">
    <property type="nucleotide sequence ID" value="NZ_JAVRHY010000005.1"/>
</dbReference>
<evidence type="ECO:0000313" key="1">
    <source>
        <dbReference type="EMBL" id="MDT0618400.1"/>
    </source>
</evidence>
<gene>
    <name evidence="1" type="ORF">RM531_07920</name>
</gene>
<sequence length="157" mass="17982">MKASNTQQKPWLTPIYQAKRERTVRLVRLAIEELQKKKQRVTLAAICSTSKHLDSEHKGISQSAIITNEDARRLFDQAKHIGRVNNRRARKSVSRSNLARLAVGRDTPAARRRLLRLTKNELVDRLTFIELEYADLHDRYARLSLGLVGEPTLSEDG</sequence>
<reference evidence="1 2" key="1">
    <citation type="submission" date="2023-09" db="EMBL/GenBank/DDBJ databases">
        <authorList>
            <person name="Rey-Velasco X."/>
        </authorList>
    </citation>
    <scope>NUCLEOTIDE SEQUENCE [LARGE SCALE GENOMIC DNA]</scope>
    <source>
        <strain evidence="1 2">P385</strain>
    </source>
</reference>
<comment type="caution">
    <text evidence="1">The sequence shown here is derived from an EMBL/GenBank/DDBJ whole genome shotgun (WGS) entry which is preliminary data.</text>
</comment>